<dbReference type="InterPro" id="IPR026763">
    <property type="entry name" value="TMEM182"/>
</dbReference>
<keyword evidence="6 11" id="KW-0812">Transmembrane</keyword>
<dbReference type="STRING" id="32473.ENSXCOP00000025215"/>
<evidence type="ECO:0000313" key="13">
    <source>
        <dbReference type="Proteomes" id="UP000261380"/>
    </source>
</evidence>
<reference evidence="12" key="1">
    <citation type="submission" date="2025-08" db="UniProtKB">
        <authorList>
            <consortium name="Ensembl"/>
        </authorList>
    </citation>
    <scope>IDENTIFICATION</scope>
</reference>
<sequence>MKLSVALCFAGVFGALAAAFIFLSFGTDYWLLAVDVVHDQSSKIVSFHSGFFWSCYSGILPDAFLNTMVTKWFCERASFYSFLCSFWRIFMLISVAAVTFGGFLIICAAPFASHCLYKAGGGLFLTSGEFNPGVLNVVQTFINEQRASQCPNFTLNLSYGLSFVFAPIGIFFSLLAGLLFLLIGRTVKIQH</sequence>
<comment type="subcellular location">
    <subcellularLocation>
        <location evidence="1">Cell membrane</location>
        <topology evidence="1">Multi-pass membrane protein</topology>
    </subcellularLocation>
</comment>
<keyword evidence="7" id="KW-0732">Signal</keyword>
<feature type="transmembrane region" description="Helical" evidence="11">
    <location>
        <begin position="50"/>
        <end position="74"/>
    </location>
</feature>
<dbReference type="Pfam" id="PF13903">
    <property type="entry name" value="Claudin_2"/>
    <property type="match status" value="1"/>
</dbReference>
<reference evidence="12" key="2">
    <citation type="submission" date="2025-09" db="UniProtKB">
        <authorList>
            <consortium name="Ensembl"/>
        </authorList>
    </citation>
    <scope>IDENTIFICATION</scope>
</reference>
<dbReference type="Gene3D" id="1.20.140.150">
    <property type="match status" value="1"/>
</dbReference>
<dbReference type="GeneTree" id="ENSGT00390000017581"/>
<dbReference type="Proteomes" id="UP000261380">
    <property type="component" value="Unplaced"/>
</dbReference>
<dbReference type="Ensembl" id="ENSXCOT00000025520.1">
    <property type="protein sequence ID" value="ENSXCOP00000025215.1"/>
    <property type="gene ID" value="ENSXCOG00000018835.1"/>
</dbReference>
<comment type="similarity">
    <text evidence="2">Belongs to the TMEM182 family.</text>
</comment>
<dbReference type="InterPro" id="IPR004031">
    <property type="entry name" value="PMP22/EMP/MP20/Claudin"/>
</dbReference>
<keyword evidence="4" id="KW-1003">Cell membrane</keyword>
<proteinExistence type="inferred from homology"/>
<evidence type="ECO:0000256" key="6">
    <source>
        <dbReference type="ARBA" id="ARBA00022692"/>
    </source>
</evidence>
<accession>A0A3B5MY95</accession>
<dbReference type="PANTHER" id="PTHR32012:SF0">
    <property type="entry name" value="TRANSMEMBRANE PROTEIN 182"/>
    <property type="match status" value="1"/>
</dbReference>
<keyword evidence="9 11" id="KW-0472">Membrane</keyword>
<organism evidence="12 13">
    <name type="scientific">Xiphophorus couchianus</name>
    <name type="common">Monterrey platyfish</name>
    <dbReference type="NCBI Taxonomy" id="32473"/>
    <lineage>
        <taxon>Eukaryota</taxon>
        <taxon>Metazoa</taxon>
        <taxon>Chordata</taxon>
        <taxon>Craniata</taxon>
        <taxon>Vertebrata</taxon>
        <taxon>Euteleostomi</taxon>
        <taxon>Actinopterygii</taxon>
        <taxon>Neopterygii</taxon>
        <taxon>Teleostei</taxon>
        <taxon>Neoteleostei</taxon>
        <taxon>Acanthomorphata</taxon>
        <taxon>Ovalentaria</taxon>
        <taxon>Atherinomorphae</taxon>
        <taxon>Cyprinodontiformes</taxon>
        <taxon>Poeciliidae</taxon>
        <taxon>Poeciliinae</taxon>
        <taxon>Xiphophorus</taxon>
    </lineage>
</organism>
<evidence type="ECO:0000256" key="4">
    <source>
        <dbReference type="ARBA" id="ARBA00022475"/>
    </source>
</evidence>
<evidence type="ECO:0000256" key="11">
    <source>
        <dbReference type="SAM" id="Phobius"/>
    </source>
</evidence>
<evidence type="ECO:0000256" key="8">
    <source>
        <dbReference type="ARBA" id="ARBA00022989"/>
    </source>
</evidence>
<dbReference type="PANTHER" id="PTHR32012">
    <property type="entry name" value="TRANSMEMBRANE PROTEIN 182-RELATED"/>
    <property type="match status" value="1"/>
</dbReference>
<evidence type="ECO:0000256" key="7">
    <source>
        <dbReference type="ARBA" id="ARBA00022729"/>
    </source>
</evidence>
<keyword evidence="13" id="KW-1185">Reference proteome</keyword>
<dbReference type="GO" id="GO:0007517">
    <property type="term" value="P:muscle organ development"/>
    <property type="evidence" value="ECO:0007669"/>
    <property type="project" value="UniProtKB-KW"/>
</dbReference>
<evidence type="ECO:0000256" key="5">
    <source>
        <dbReference type="ARBA" id="ARBA00022541"/>
    </source>
</evidence>
<feature type="transmembrane region" description="Helical" evidence="11">
    <location>
        <begin position="86"/>
        <end position="112"/>
    </location>
</feature>
<keyword evidence="8 11" id="KW-1133">Transmembrane helix</keyword>
<evidence type="ECO:0000256" key="2">
    <source>
        <dbReference type="ARBA" id="ARBA00006418"/>
    </source>
</evidence>
<evidence type="ECO:0000256" key="1">
    <source>
        <dbReference type="ARBA" id="ARBA00004651"/>
    </source>
</evidence>
<dbReference type="GO" id="GO:0005886">
    <property type="term" value="C:plasma membrane"/>
    <property type="evidence" value="ECO:0007669"/>
    <property type="project" value="UniProtKB-SubCell"/>
</dbReference>
<protein>
    <recommendedName>
        <fullName evidence="3">Transmembrane protein 182</fullName>
    </recommendedName>
</protein>
<keyword evidence="10" id="KW-0325">Glycoprotein</keyword>
<dbReference type="AlphaFoldDB" id="A0A3B5MY95"/>
<evidence type="ECO:0000313" key="12">
    <source>
        <dbReference type="Ensembl" id="ENSXCOP00000025215.1"/>
    </source>
</evidence>
<evidence type="ECO:0000256" key="9">
    <source>
        <dbReference type="ARBA" id="ARBA00023136"/>
    </source>
</evidence>
<keyword evidence="5" id="KW-0517">Myogenesis</keyword>
<evidence type="ECO:0000256" key="10">
    <source>
        <dbReference type="ARBA" id="ARBA00023180"/>
    </source>
</evidence>
<evidence type="ECO:0000256" key="3">
    <source>
        <dbReference type="ARBA" id="ARBA00014600"/>
    </source>
</evidence>
<feature type="transmembrane region" description="Helical" evidence="11">
    <location>
        <begin position="161"/>
        <end position="183"/>
    </location>
</feature>
<name>A0A3B5MY95_9TELE</name>